<keyword evidence="10" id="KW-1185">Reference proteome</keyword>
<feature type="region of interest" description="Disordered" evidence="7">
    <location>
        <begin position="78"/>
        <end position="142"/>
    </location>
</feature>
<evidence type="ECO:0000313" key="9">
    <source>
        <dbReference type="EMBL" id="KEQ68161.1"/>
    </source>
</evidence>
<dbReference type="STRING" id="1043004.A0A074X0M2"/>
<dbReference type="RefSeq" id="XP_013422344.1">
    <property type="nucleotide sequence ID" value="XM_013566890.1"/>
</dbReference>
<dbReference type="Proteomes" id="UP000027730">
    <property type="component" value="Unassembled WGS sequence"/>
</dbReference>
<evidence type="ECO:0000313" key="10">
    <source>
        <dbReference type="Proteomes" id="UP000027730"/>
    </source>
</evidence>
<dbReference type="GeneID" id="25414425"/>
<gene>
    <name evidence="9" type="ORF">M436DRAFT_68412</name>
</gene>
<feature type="compositionally biased region" description="Polar residues" evidence="7">
    <location>
        <begin position="85"/>
        <end position="118"/>
    </location>
</feature>
<evidence type="ECO:0000256" key="7">
    <source>
        <dbReference type="SAM" id="MobiDB-lite"/>
    </source>
</evidence>
<dbReference type="PANTHER" id="PTHR13044:SF14">
    <property type="entry name" value="CRYPTOCEPHAL, ISOFORM A"/>
    <property type="match status" value="1"/>
</dbReference>
<evidence type="ECO:0000256" key="6">
    <source>
        <dbReference type="SAM" id="Coils"/>
    </source>
</evidence>
<sequence length="262" mass="29447">MNHDLSALLYPEEDLAMACISYCNDPLPLWNLSTADDCLRDEALPTLLPLTGMIEAFPATLEPTLSSVSSLSSVSTLPASSASTNLSKVNESTEASTLHNKSKYSLNSTTLGSEQTIKTRPRGRPRKDWSKKQATPPPTDRLTKYRAKNRRASARCREKERAQADELERAFQEQLQRNAALKQRAADLREELFDLQLQALHHTDCKCSDVQSYNERRAQDVANAWNLDFRLPTPPRVTKQTLLTSATQYSAMRFSNRPLFSS</sequence>
<dbReference type="GO" id="GO:0001228">
    <property type="term" value="F:DNA-binding transcription activator activity, RNA polymerase II-specific"/>
    <property type="evidence" value="ECO:0007669"/>
    <property type="project" value="TreeGrafter"/>
</dbReference>
<feature type="domain" description="BZIP" evidence="8">
    <location>
        <begin position="139"/>
        <end position="196"/>
    </location>
</feature>
<dbReference type="GO" id="GO:0000977">
    <property type="term" value="F:RNA polymerase II transcription regulatory region sequence-specific DNA binding"/>
    <property type="evidence" value="ECO:0007669"/>
    <property type="project" value="TreeGrafter"/>
</dbReference>
<dbReference type="Gene3D" id="1.20.5.170">
    <property type="match status" value="1"/>
</dbReference>
<organism evidence="9 10">
    <name type="scientific">Aureobasidium namibiae CBS 147.97</name>
    <dbReference type="NCBI Taxonomy" id="1043004"/>
    <lineage>
        <taxon>Eukaryota</taxon>
        <taxon>Fungi</taxon>
        <taxon>Dikarya</taxon>
        <taxon>Ascomycota</taxon>
        <taxon>Pezizomycotina</taxon>
        <taxon>Dothideomycetes</taxon>
        <taxon>Dothideomycetidae</taxon>
        <taxon>Dothideales</taxon>
        <taxon>Saccotheciaceae</taxon>
        <taxon>Aureobasidium</taxon>
    </lineage>
</organism>
<dbReference type="EMBL" id="KL584737">
    <property type="protein sequence ID" value="KEQ68161.1"/>
    <property type="molecule type" value="Genomic_DNA"/>
</dbReference>
<evidence type="ECO:0000256" key="5">
    <source>
        <dbReference type="ARBA" id="ARBA00023242"/>
    </source>
</evidence>
<dbReference type="OrthoDB" id="295274at2759"/>
<reference evidence="9 10" key="1">
    <citation type="journal article" date="2014" name="BMC Genomics">
        <title>Genome sequencing of four Aureobasidium pullulans varieties: biotechnological potential, stress tolerance, and description of new species.</title>
        <authorList>
            <person name="Gostin Ar C."/>
            <person name="Ohm R.A."/>
            <person name="Kogej T."/>
            <person name="Sonjak S."/>
            <person name="Turk M."/>
            <person name="Zajc J."/>
            <person name="Zalar P."/>
            <person name="Grube M."/>
            <person name="Sun H."/>
            <person name="Han J."/>
            <person name="Sharma A."/>
            <person name="Chiniquy J."/>
            <person name="Ngan C.Y."/>
            <person name="Lipzen A."/>
            <person name="Barry K."/>
            <person name="Grigoriev I.V."/>
            <person name="Gunde-Cimerman N."/>
        </authorList>
    </citation>
    <scope>NUCLEOTIDE SEQUENCE [LARGE SCALE GENOMIC DNA]</scope>
    <source>
        <strain evidence="9 10">CBS 147.97</strain>
    </source>
</reference>
<evidence type="ECO:0000256" key="2">
    <source>
        <dbReference type="ARBA" id="ARBA00023015"/>
    </source>
</evidence>
<accession>A0A074X0M2</accession>
<keyword evidence="6" id="KW-0175">Coiled coil</keyword>
<evidence type="ECO:0000256" key="3">
    <source>
        <dbReference type="ARBA" id="ARBA00023125"/>
    </source>
</evidence>
<dbReference type="HOGENOM" id="CLU_1061662_0_0_1"/>
<keyword evidence="5" id="KW-0539">Nucleus</keyword>
<name>A0A074X0M2_9PEZI</name>
<dbReference type="CDD" id="cd14686">
    <property type="entry name" value="bZIP"/>
    <property type="match status" value="1"/>
</dbReference>
<dbReference type="SUPFAM" id="SSF57959">
    <property type="entry name" value="Leucine zipper domain"/>
    <property type="match status" value="1"/>
</dbReference>
<dbReference type="PROSITE" id="PS50217">
    <property type="entry name" value="BZIP"/>
    <property type="match status" value="1"/>
</dbReference>
<dbReference type="GO" id="GO:0005634">
    <property type="term" value="C:nucleus"/>
    <property type="evidence" value="ECO:0007669"/>
    <property type="project" value="UniProtKB-SubCell"/>
</dbReference>
<feature type="coiled-coil region" evidence="6">
    <location>
        <begin position="142"/>
        <end position="198"/>
    </location>
</feature>
<keyword evidence="3" id="KW-0238">DNA-binding</keyword>
<proteinExistence type="predicted"/>
<evidence type="ECO:0000256" key="4">
    <source>
        <dbReference type="ARBA" id="ARBA00023163"/>
    </source>
</evidence>
<evidence type="ECO:0000259" key="8">
    <source>
        <dbReference type="PROSITE" id="PS50217"/>
    </source>
</evidence>
<dbReference type="Pfam" id="PF07716">
    <property type="entry name" value="bZIP_2"/>
    <property type="match status" value="1"/>
</dbReference>
<dbReference type="PANTHER" id="PTHR13044">
    <property type="entry name" value="ACTIVATING TRANSCRIPTION FACTOR ATF 4/5"/>
    <property type="match status" value="1"/>
</dbReference>
<protein>
    <recommendedName>
        <fullName evidence="8">BZIP domain-containing protein</fullName>
    </recommendedName>
</protein>
<keyword evidence="4" id="KW-0804">Transcription</keyword>
<dbReference type="AlphaFoldDB" id="A0A074X0M2"/>
<evidence type="ECO:0000256" key="1">
    <source>
        <dbReference type="ARBA" id="ARBA00004123"/>
    </source>
</evidence>
<dbReference type="PROSITE" id="PS00036">
    <property type="entry name" value="BZIP_BASIC"/>
    <property type="match status" value="1"/>
</dbReference>
<keyword evidence="2" id="KW-0805">Transcription regulation</keyword>
<dbReference type="InterPro" id="IPR046347">
    <property type="entry name" value="bZIP_sf"/>
</dbReference>
<dbReference type="InterPro" id="IPR004827">
    <property type="entry name" value="bZIP"/>
</dbReference>
<comment type="subcellular location">
    <subcellularLocation>
        <location evidence="1">Nucleus</location>
    </subcellularLocation>
</comment>
<dbReference type="SMART" id="SM00338">
    <property type="entry name" value="BRLZ"/>
    <property type="match status" value="1"/>
</dbReference>